<proteinExistence type="predicted"/>
<feature type="compositionally biased region" description="Polar residues" evidence="1">
    <location>
        <begin position="543"/>
        <end position="564"/>
    </location>
</feature>
<evidence type="ECO:0000313" key="2">
    <source>
        <dbReference type="EMBL" id="CEH17201.1"/>
    </source>
</evidence>
<name>A0A0P1BL12_9BASI</name>
<feature type="compositionally biased region" description="Basic and acidic residues" evidence="1">
    <location>
        <begin position="200"/>
        <end position="255"/>
    </location>
</feature>
<feature type="compositionally biased region" description="Gly residues" evidence="1">
    <location>
        <begin position="91"/>
        <end position="103"/>
    </location>
</feature>
<protein>
    <submittedName>
        <fullName evidence="2">Uncharacterized protein</fullName>
    </submittedName>
</protein>
<feature type="compositionally biased region" description="Basic and acidic residues" evidence="1">
    <location>
        <begin position="324"/>
        <end position="338"/>
    </location>
</feature>
<dbReference type="Proteomes" id="UP000054845">
    <property type="component" value="Unassembled WGS sequence"/>
</dbReference>
<feature type="compositionally biased region" description="Basic and acidic residues" evidence="1">
    <location>
        <begin position="150"/>
        <end position="161"/>
    </location>
</feature>
<feature type="compositionally biased region" description="Pro residues" evidence="1">
    <location>
        <begin position="946"/>
        <end position="958"/>
    </location>
</feature>
<organism evidence="2 3">
    <name type="scientific">Ceraceosorus bombacis</name>
    <dbReference type="NCBI Taxonomy" id="401625"/>
    <lineage>
        <taxon>Eukaryota</taxon>
        <taxon>Fungi</taxon>
        <taxon>Dikarya</taxon>
        <taxon>Basidiomycota</taxon>
        <taxon>Ustilaginomycotina</taxon>
        <taxon>Exobasidiomycetes</taxon>
        <taxon>Ceraceosorales</taxon>
        <taxon>Ceraceosoraceae</taxon>
        <taxon>Ceraceosorus</taxon>
    </lineage>
</organism>
<feature type="compositionally biased region" description="Basic and acidic residues" evidence="1">
    <location>
        <begin position="453"/>
        <end position="462"/>
    </location>
</feature>
<feature type="compositionally biased region" description="Basic and acidic residues" evidence="1">
    <location>
        <begin position="283"/>
        <end position="305"/>
    </location>
</feature>
<dbReference type="AlphaFoldDB" id="A0A0P1BL12"/>
<feature type="compositionally biased region" description="Polar residues" evidence="1">
    <location>
        <begin position="711"/>
        <end position="724"/>
    </location>
</feature>
<keyword evidence="3" id="KW-1185">Reference proteome</keyword>
<feature type="compositionally biased region" description="Polar residues" evidence="1">
    <location>
        <begin position="764"/>
        <end position="781"/>
    </location>
</feature>
<reference evidence="2 3" key="1">
    <citation type="submission" date="2014-09" db="EMBL/GenBank/DDBJ databases">
        <authorList>
            <person name="Magalhaes I.L.F."/>
            <person name="Oliveira U."/>
            <person name="Santos F.R."/>
            <person name="Vidigal T.H.D.A."/>
            <person name="Brescovit A.D."/>
            <person name="Santos A.J."/>
        </authorList>
    </citation>
    <scope>NUCLEOTIDE SEQUENCE [LARGE SCALE GENOMIC DNA]</scope>
</reference>
<feature type="region of interest" description="Disordered" evidence="1">
    <location>
        <begin position="1"/>
        <end position="39"/>
    </location>
</feature>
<feature type="compositionally biased region" description="Low complexity" evidence="1">
    <location>
        <begin position="422"/>
        <end position="432"/>
    </location>
</feature>
<dbReference type="EMBL" id="CCYA01000254">
    <property type="protein sequence ID" value="CEH17201.1"/>
    <property type="molecule type" value="Genomic_DNA"/>
</dbReference>
<dbReference type="OrthoDB" id="3366967at2759"/>
<feature type="compositionally biased region" description="Acidic residues" evidence="1">
    <location>
        <begin position="348"/>
        <end position="360"/>
    </location>
</feature>
<accession>A0A0P1BL12</accession>
<feature type="compositionally biased region" description="Polar residues" evidence="1">
    <location>
        <begin position="361"/>
        <end position="378"/>
    </location>
</feature>
<feature type="compositionally biased region" description="Polar residues" evidence="1">
    <location>
        <begin position="744"/>
        <end position="753"/>
    </location>
</feature>
<sequence length="1027" mass="106711">MASTAVVSGPPPGLGLSPVPQTLGKHASATSRATPVAQDVRERTVQPYSTTLLLSLSKSPLVTLPAGMPSLKEWYGDWEPYTPRSTHGSHGYPGGQNIGQGGGREGREHGHYARGERGDRADRGQRLDDGEFQSGSLEKGQISGFQGTRKGVERGFRRLNDESSDVPSPLRLSDLPRSRFPPSGKNPFGQLSAGGTFRPAGKDLDSPGADRRFGGSRRDGSSTTPLEERGSRGARAKEIRETDRSASGRDFGGLREKRRTPRSEAMNGAEDDGGEWESVPRSPETERRLRAAAQREADSASDWRRGGALAAPRSAGLNPPRSALGRDRRDERGVDSARKNAFPSWMAEDAEPSWMNDDESSSTPQSARLPSTGSTMPTSAPARKVSDNELPTIGSASGMDSIQAFRAQMKEKERLEKEKLDANAGSGANGARPAPPGLARPAAERSVFGTSRVTEDASDKPETSSAPVDAKKPSEDGETMASSGTTQRGAAEQTNTASLAAGPPGLPGRSSRFARFFDGKPRDPQAAALAAQQRFTEAKAVDMTSSAAPSVEPSNSASAGQSLSMADLFKSAGAPSSPATDYREEAASGKRDGQATAPVRPGQSNAPERSAVKQPSREDIASMEKIMALLSAGGGANRPEGDGPQNHARDQSSGGGGIAALLASGGRTQPDAPLDRSPRVPAHSGAQERPTTEHRVDGLSSSPAFAHLSGPTHSANSNSGPHQSQTDRHSAHNRIPLQREELSGHQQSPQFSFIQRAPGEPNDAYTQQHQQPHQRLASNQTPSGGPMMSPSLGGPPLPPGFPYSGVSPQQHRSDHMYGGLPSPGNGNSAAPPSGVGGPDGRFSFGVDPRMMGRPGSGGPMGPHSLPPGLPPHIAAALSAGAMGPRPPNMPGFPGNGAGGPGRPHMPPPPPPGLLGALPPHIQQHIMSLPPHVQHQVLSQHFGKGPAPGPGPMQSPMMPPHQGASSHHQHPGSFAGEGASGGPPVSTPPPFGHSPGSGHAMPSPGGQQPMNAANLMAMLGQRPSGGSA</sequence>
<feature type="region of interest" description="Disordered" evidence="1">
    <location>
        <begin position="85"/>
        <end position="918"/>
    </location>
</feature>
<feature type="compositionally biased region" description="Pro residues" evidence="1">
    <location>
        <begin position="903"/>
        <end position="912"/>
    </location>
</feature>
<feature type="compositionally biased region" description="Low complexity" evidence="1">
    <location>
        <begin position="782"/>
        <end position="792"/>
    </location>
</feature>
<evidence type="ECO:0000313" key="3">
    <source>
        <dbReference type="Proteomes" id="UP000054845"/>
    </source>
</evidence>
<feature type="compositionally biased region" description="Polar residues" evidence="1">
    <location>
        <begin position="480"/>
        <end position="498"/>
    </location>
</feature>
<feature type="compositionally biased region" description="Basic and acidic residues" evidence="1">
    <location>
        <begin position="408"/>
        <end position="421"/>
    </location>
</feature>
<evidence type="ECO:0000256" key="1">
    <source>
        <dbReference type="SAM" id="MobiDB-lite"/>
    </source>
</evidence>
<feature type="compositionally biased region" description="Basic and acidic residues" evidence="1">
    <location>
        <begin position="581"/>
        <end position="593"/>
    </location>
</feature>
<feature type="region of interest" description="Disordered" evidence="1">
    <location>
        <begin position="939"/>
        <end position="1027"/>
    </location>
</feature>
<feature type="compositionally biased region" description="Basic and acidic residues" evidence="1">
    <location>
        <begin position="104"/>
        <end position="129"/>
    </location>
</feature>